<reference evidence="4" key="1">
    <citation type="journal article" date="2020" name="bioRxiv">
        <title>A rank-normalized archaeal taxonomy based on genome phylogeny resolves widespread incomplete and uneven classifications.</title>
        <authorList>
            <person name="Rinke C."/>
            <person name="Chuvochina M."/>
            <person name="Mussig A.J."/>
            <person name="Chaumeil P.-A."/>
            <person name="Waite D.W."/>
            <person name="Whitman W.B."/>
            <person name="Parks D.H."/>
            <person name="Hugenholtz P."/>
        </authorList>
    </citation>
    <scope>NUCLEOTIDE SEQUENCE [LARGE SCALE GENOMIC DNA]</scope>
</reference>
<dbReference type="SUPFAM" id="SSF46579">
    <property type="entry name" value="Prefoldin"/>
    <property type="match status" value="1"/>
</dbReference>
<dbReference type="Pfam" id="PF02996">
    <property type="entry name" value="Prefoldin"/>
    <property type="match status" value="1"/>
</dbReference>
<dbReference type="Proteomes" id="UP000564964">
    <property type="component" value="Unassembled WGS sequence"/>
</dbReference>
<dbReference type="Gene3D" id="1.10.287.370">
    <property type="match status" value="1"/>
</dbReference>
<evidence type="ECO:0000313" key="3">
    <source>
        <dbReference type="EMBL" id="HIH16633.1"/>
    </source>
</evidence>
<comment type="caution">
    <text evidence="3">The sequence shown here is derived from an EMBL/GenBank/DDBJ whole genome shotgun (WGS) entry which is preliminary data.</text>
</comment>
<sequence length="161" mass="17571">MAEAKTAKGIAPDRVTISFNQLLQQFEEERHKLSGYDQRRANVQGVINEAQAALAALDAVEKAGRGEKILVTLGSGVYVDAIVDDVKTVKSALTADVITETSLADAKKALNKRVEEFTKSFNKLVGHEQHTLKNLQNMEQVIRRISQRRQAGGQAQAKGTA</sequence>
<dbReference type="NCBIfam" id="TIGR00293">
    <property type="entry name" value="prefoldin subunit alpha"/>
    <property type="match status" value="1"/>
</dbReference>
<dbReference type="InterPro" id="IPR004127">
    <property type="entry name" value="Prefoldin_subunit_alpha"/>
</dbReference>
<evidence type="ECO:0000313" key="4">
    <source>
        <dbReference type="Proteomes" id="UP000564964"/>
    </source>
</evidence>
<gene>
    <name evidence="3" type="primary">pfdA</name>
    <name evidence="3" type="ORF">HA252_04480</name>
</gene>
<name>A0A7J4JFU9_9ARCH</name>
<protein>
    <recommendedName>
        <fullName evidence="2">Prefoldin subunit alpha</fullName>
    </recommendedName>
</protein>
<dbReference type="GO" id="GO:0006457">
    <property type="term" value="P:protein folding"/>
    <property type="evidence" value="ECO:0007669"/>
    <property type="project" value="UniProtKB-UniRule"/>
</dbReference>
<dbReference type="InterPro" id="IPR009053">
    <property type="entry name" value="Prefoldin"/>
</dbReference>
<keyword evidence="1" id="KW-0143">Chaperone</keyword>
<organism evidence="3 4">
    <name type="scientific">Candidatus Iainarchaeum sp</name>
    <dbReference type="NCBI Taxonomy" id="3101447"/>
    <lineage>
        <taxon>Archaea</taxon>
        <taxon>Candidatus Iainarchaeota</taxon>
        <taxon>Candidatus Iainarchaeia</taxon>
        <taxon>Candidatus Iainarchaeales</taxon>
        <taxon>Candidatus Iainarchaeaceae</taxon>
        <taxon>Candidatus Iainarchaeum</taxon>
    </lineage>
</organism>
<evidence type="ECO:0000256" key="1">
    <source>
        <dbReference type="ARBA" id="ARBA00023186"/>
    </source>
</evidence>
<dbReference type="EMBL" id="DUGH01000109">
    <property type="protein sequence ID" value="HIH16633.1"/>
    <property type="molecule type" value="Genomic_DNA"/>
</dbReference>
<proteinExistence type="predicted"/>
<evidence type="ECO:0000256" key="2">
    <source>
        <dbReference type="NCBIfam" id="TIGR00293"/>
    </source>
</evidence>
<accession>A0A7J4JFU9</accession>
<dbReference type="AlphaFoldDB" id="A0A7J4JFU9"/>